<keyword evidence="2" id="KW-1185">Reference proteome</keyword>
<dbReference type="Proteomes" id="UP000192247">
    <property type="component" value="Unassembled WGS sequence"/>
</dbReference>
<protein>
    <submittedName>
        <fullName evidence="1">Uncharacterized protein</fullName>
    </submittedName>
</protein>
<gene>
    <name evidence="1" type="ORF">BIW11_04220</name>
</gene>
<proteinExistence type="predicted"/>
<organism evidence="1 2">
    <name type="scientific">Tropilaelaps mercedesae</name>
    <dbReference type="NCBI Taxonomy" id="418985"/>
    <lineage>
        <taxon>Eukaryota</taxon>
        <taxon>Metazoa</taxon>
        <taxon>Ecdysozoa</taxon>
        <taxon>Arthropoda</taxon>
        <taxon>Chelicerata</taxon>
        <taxon>Arachnida</taxon>
        <taxon>Acari</taxon>
        <taxon>Parasitiformes</taxon>
        <taxon>Mesostigmata</taxon>
        <taxon>Gamasina</taxon>
        <taxon>Dermanyssoidea</taxon>
        <taxon>Laelapidae</taxon>
        <taxon>Tropilaelaps</taxon>
    </lineage>
</organism>
<reference evidence="1 2" key="1">
    <citation type="journal article" date="2017" name="Gigascience">
        <title>Draft genome of the honey bee ectoparasitic mite, Tropilaelaps mercedesae, is shaped by the parasitic life history.</title>
        <authorList>
            <person name="Dong X."/>
            <person name="Armstrong S.D."/>
            <person name="Xia D."/>
            <person name="Makepeace B.L."/>
            <person name="Darby A.C."/>
            <person name="Kadowaki T."/>
        </authorList>
    </citation>
    <scope>NUCLEOTIDE SEQUENCE [LARGE SCALE GENOMIC DNA]</scope>
    <source>
        <strain evidence="1">Wuxi-XJTLU</strain>
    </source>
</reference>
<dbReference type="AlphaFoldDB" id="A0A1V9X9L4"/>
<sequence>MFVRFRNEDISGVLLEYDARYGNSYETYVRLSANSLARPESPVYLLLQLQGSVLDATVAIACGIDIHAMKKPNSNKEPNLSS</sequence>
<accession>A0A1V9X9L4</accession>
<comment type="caution">
    <text evidence="1">The sequence shown here is derived from an EMBL/GenBank/DDBJ whole genome shotgun (WGS) entry which is preliminary data.</text>
</comment>
<dbReference type="InParanoid" id="A0A1V9X9L4"/>
<dbReference type="EMBL" id="MNPL01018559">
    <property type="protein sequence ID" value="OQR70096.1"/>
    <property type="molecule type" value="Genomic_DNA"/>
</dbReference>
<evidence type="ECO:0000313" key="2">
    <source>
        <dbReference type="Proteomes" id="UP000192247"/>
    </source>
</evidence>
<name>A0A1V9X9L4_9ACAR</name>
<evidence type="ECO:0000313" key="1">
    <source>
        <dbReference type="EMBL" id="OQR70096.1"/>
    </source>
</evidence>